<protein>
    <submittedName>
        <fullName evidence="2">Glyoxalase/bleomycin resistance/extradiol dioxygenase family protein</fullName>
    </submittedName>
</protein>
<evidence type="ECO:0000313" key="2">
    <source>
        <dbReference type="EMBL" id="PWR25397.1"/>
    </source>
</evidence>
<dbReference type="EMBL" id="QGLE01000002">
    <property type="protein sequence ID" value="PWR25397.1"/>
    <property type="molecule type" value="Genomic_DNA"/>
</dbReference>
<keyword evidence="2" id="KW-0223">Dioxygenase</keyword>
<dbReference type="SUPFAM" id="SSF54593">
    <property type="entry name" value="Glyoxalase/Bleomycin resistance protein/Dihydroxybiphenyl dioxygenase"/>
    <property type="match status" value="1"/>
</dbReference>
<organism evidence="2 3">
    <name type="scientific">Zavarzinia aquatilis</name>
    <dbReference type="NCBI Taxonomy" id="2211142"/>
    <lineage>
        <taxon>Bacteria</taxon>
        <taxon>Pseudomonadati</taxon>
        <taxon>Pseudomonadota</taxon>
        <taxon>Alphaproteobacteria</taxon>
        <taxon>Rhodospirillales</taxon>
        <taxon>Zavarziniaceae</taxon>
        <taxon>Zavarzinia</taxon>
    </lineage>
</organism>
<keyword evidence="3" id="KW-1185">Reference proteome</keyword>
<dbReference type="GO" id="GO:0051213">
    <property type="term" value="F:dioxygenase activity"/>
    <property type="evidence" value="ECO:0007669"/>
    <property type="project" value="UniProtKB-KW"/>
</dbReference>
<name>A0A317EEE0_9PROT</name>
<dbReference type="InterPro" id="IPR004360">
    <property type="entry name" value="Glyas_Fos-R_dOase_dom"/>
</dbReference>
<dbReference type="Pfam" id="PF00903">
    <property type="entry name" value="Glyoxalase"/>
    <property type="match status" value="2"/>
</dbReference>
<dbReference type="RefSeq" id="WP_109903801.1">
    <property type="nucleotide sequence ID" value="NZ_QGLE01000002.1"/>
</dbReference>
<reference evidence="2 3" key="1">
    <citation type="submission" date="2018-05" db="EMBL/GenBank/DDBJ databases">
        <title>Zavarzinia sp. HR-AS.</title>
        <authorList>
            <person name="Lee Y."/>
            <person name="Jeon C.O."/>
        </authorList>
    </citation>
    <scope>NUCLEOTIDE SEQUENCE [LARGE SCALE GENOMIC DNA]</scope>
    <source>
        <strain evidence="2 3">HR-AS</strain>
    </source>
</reference>
<dbReference type="InterPro" id="IPR037523">
    <property type="entry name" value="VOC_core"/>
</dbReference>
<dbReference type="Proteomes" id="UP000245461">
    <property type="component" value="Unassembled WGS sequence"/>
</dbReference>
<dbReference type="Gene3D" id="3.10.180.10">
    <property type="entry name" value="2,3-Dihydroxybiphenyl 1,2-Dioxygenase, domain 1"/>
    <property type="match status" value="2"/>
</dbReference>
<sequence length="285" mass="31090">MIRLDDITYIRLGTPDLALAEDFATRVLGLEVTERTAKSLYLRSDARAHTLCYVAGDPADQTAAFEVADAAELEAAAASLEALGHRVSAGTAGGAAERKVKDFIAFDDPSGNRIELVLKPEYRGPRYVGARDAAITGFNHIGLNSTDPVRDEIFWTRVCNARVSDRIGDIPLMRINAIHHTLALVRAAGPGIQHINHQVAERGDVLRNYHLLRRNNVPIVFGPGRHPTSGANFIYFRGPDGMVFEYSCGVDEIKDEASHRPRSFSFEPASLCMWGARPGGLIKGA</sequence>
<feature type="domain" description="VOC" evidence="1">
    <location>
        <begin position="137"/>
        <end position="249"/>
    </location>
</feature>
<dbReference type="OrthoDB" id="9803142at2"/>
<dbReference type="CDD" id="cd08361">
    <property type="entry name" value="PpCmtC_N"/>
    <property type="match status" value="1"/>
</dbReference>
<dbReference type="PROSITE" id="PS51819">
    <property type="entry name" value="VOC"/>
    <property type="match status" value="2"/>
</dbReference>
<accession>A0A317EEE0</accession>
<gene>
    <name evidence="2" type="ORF">DKG74_05695</name>
</gene>
<comment type="caution">
    <text evidence="2">The sequence shown here is derived from an EMBL/GenBank/DDBJ whole genome shotgun (WGS) entry which is preliminary data.</text>
</comment>
<proteinExistence type="predicted"/>
<keyword evidence="2" id="KW-0560">Oxidoreductase</keyword>
<dbReference type="AlphaFoldDB" id="A0A317EEE0"/>
<evidence type="ECO:0000313" key="3">
    <source>
        <dbReference type="Proteomes" id="UP000245461"/>
    </source>
</evidence>
<dbReference type="InterPro" id="IPR029068">
    <property type="entry name" value="Glyas_Bleomycin-R_OHBP_Dase"/>
</dbReference>
<feature type="domain" description="VOC" evidence="1">
    <location>
        <begin position="3"/>
        <end position="119"/>
    </location>
</feature>
<evidence type="ECO:0000259" key="1">
    <source>
        <dbReference type="PROSITE" id="PS51819"/>
    </source>
</evidence>